<accession>A0A4Z1L305</accession>
<reference evidence="2 3" key="1">
    <citation type="submission" date="2017-12" db="EMBL/GenBank/DDBJ databases">
        <title>Comparative genomics of Botrytis spp.</title>
        <authorList>
            <person name="Valero-Jimenez C.A."/>
            <person name="Tapia P."/>
            <person name="Veloso J."/>
            <person name="Silva-Moreno E."/>
            <person name="Staats M."/>
            <person name="Valdes J.H."/>
            <person name="Van Kan J.A.L."/>
        </authorList>
    </citation>
    <scope>NUCLEOTIDE SEQUENCE [LARGE SCALE GENOMIC DNA]</scope>
    <source>
        <strain evidence="2 3">MUCL3349</strain>
    </source>
</reference>
<comment type="caution">
    <text evidence="2">The sequence shown here is derived from an EMBL/GenBank/DDBJ whole genome shotgun (WGS) entry which is preliminary data.</text>
</comment>
<dbReference type="Proteomes" id="UP000297280">
    <property type="component" value="Unassembled WGS sequence"/>
</dbReference>
<gene>
    <name evidence="2" type="ORF">BPOR_0037g00310</name>
</gene>
<keyword evidence="3" id="KW-1185">Reference proteome</keyword>
<name>A0A4Z1L305_9HELO</name>
<evidence type="ECO:0000313" key="3">
    <source>
        <dbReference type="Proteomes" id="UP000297280"/>
    </source>
</evidence>
<dbReference type="EMBL" id="PQXO01000037">
    <property type="protein sequence ID" value="TGO91168.1"/>
    <property type="molecule type" value="Genomic_DNA"/>
</dbReference>
<dbReference type="AlphaFoldDB" id="A0A4Z1L305"/>
<evidence type="ECO:0000256" key="1">
    <source>
        <dbReference type="SAM" id="MobiDB-lite"/>
    </source>
</evidence>
<sequence>MGSVFRSFKKRKTDDDDEEEEEEEEKEEEITIKKGKRRSKPPAISLLFPKTPIVRKIKNVSTLERASKK</sequence>
<evidence type="ECO:0000313" key="2">
    <source>
        <dbReference type="EMBL" id="TGO91168.1"/>
    </source>
</evidence>
<proteinExistence type="predicted"/>
<feature type="compositionally biased region" description="Acidic residues" evidence="1">
    <location>
        <begin position="15"/>
        <end position="28"/>
    </location>
</feature>
<protein>
    <submittedName>
        <fullName evidence="2">Uncharacterized protein</fullName>
    </submittedName>
</protein>
<feature type="region of interest" description="Disordered" evidence="1">
    <location>
        <begin position="1"/>
        <end position="43"/>
    </location>
</feature>
<organism evidence="2 3">
    <name type="scientific">Botrytis porri</name>
    <dbReference type="NCBI Taxonomy" id="87229"/>
    <lineage>
        <taxon>Eukaryota</taxon>
        <taxon>Fungi</taxon>
        <taxon>Dikarya</taxon>
        <taxon>Ascomycota</taxon>
        <taxon>Pezizomycotina</taxon>
        <taxon>Leotiomycetes</taxon>
        <taxon>Helotiales</taxon>
        <taxon>Sclerotiniaceae</taxon>
        <taxon>Botrytis</taxon>
    </lineage>
</organism>